<dbReference type="InterPro" id="IPR035924">
    <property type="entry name" value="FlaG-like_sf"/>
</dbReference>
<proteinExistence type="predicted"/>
<comment type="caution">
    <text evidence="2">The sequence shown here is derived from an EMBL/GenBank/DDBJ whole genome shotgun (WGS) entry which is preliminary data.</text>
</comment>
<dbReference type="AlphaFoldDB" id="A0A2T5HX54"/>
<dbReference type="InterPro" id="IPR005186">
    <property type="entry name" value="FlaG"/>
</dbReference>
<keyword evidence="2" id="KW-0969">Cilium</keyword>
<dbReference type="PANTHER" id="PTHR37166:SF1">
    <property type="entry name" value="PROTEIN FLAG"/>
    <property type="match status" value="1"/>
</dbReference>
<evidence type="ECO:0000313" key="2">
    <source>
        <dbReference type="EMBL" id="PTQ76147.1"/>
    </source>
</evidence>
<keyword evidence="2" id="KW-0282">Flagellum</keyword>
<dbReference type="SUPFAM" id="SSF160214">
    <property type="entry name" value="FlaG-like"/>
    <property type="match status" value="1"/>
</dbReference>
<name>A0A2T5HX54_9PROT</name>
<evidence type="ECO:0000313" key="3">
    <source>
        <dbReference type="Proteomes" id="UP000244128"/>
    </source>
</evidence>
<protein>
    <submittedName>
        <fullName evidence="2">Flagellar protein FlaG</fullName>
    </submittedName>
</protein>
<dbReference type="RefSeq" id="WP_107803950.1">
    <property type="nucleotide sequence ID" value="NZ_QAOI01000022.1"/>
</dbReference>
<dbReference type="EMBL" id="QAOI01000022">
    <property type="protein sequence ID" value="PTQ76147.1"/>
    <property type="molecule type" value="Genomic_DNA"/>
</dbReference>
<gene>
    <name evidence="2" type="ORF">C8R26_12239</name>
</gene>
<dbReference type="Gene3D" id="3.30.160.170">
    <property type="entry name" value="FlaG-like"/>
    <property type="match status" value="1"/>
</dbReference>
<keyword evidence="2" id="KW-0966">Cell projection</keyword>
<dbReference type="Proteomes" id="UP000244128">
    <property type="component" value="Unassembled WGS sequence"/>
</dbReference>
<organism evidence="2 3">
    <name type="scientific">Nitrosomonas oligotropha</name>
    <dbReference type="NCBI Taxonomy" id="42354"/>
    <lineage>
        <taxon>Bacteria</taxon>
        <taxon>Pseudomonadati</taxon>
        <taxon>Pseudomonadota</taxon>
        <taxon>Betaproteobacteria</taxon>
        <taxon>Nitrosomonadales</taxon>
        <taxon>Nitrosomonadaceae</taxon>
        <taxon>Nitrosomonas</taxon>
    </lineage>
</organism>
<sequence length="123" mass="13315">MTINQINTIGALPPSSPPLSTSRKLSISNADVVASPVSTADPRINSTPRSKDQVNEAVQKIQGTVDNLAHNLRFSIDEDTGKTIIKVMDVHTEEIIRQIPSEEAVEIARTLDKVQGLLFNGKA</sequence>
<accession>A0A2T5HX54</accession>
<evidence type="ECO:0000256" key="1">
    <source>
        <dbReference type="SAM" id="MobiDB-lite"/>
    </source>
</evidence>
<feature type="region of interest" description="Disordered" evidence="1">
    <location>
        <begin position="1"/>
        <end position="24"/>
    </location>
</feature>
<reference evidence="2 3" key="1">
    <citation type="submission" date="2018-04" db="EMBL/GenBank/DDBJ databases">
        <title>Active sludge and wastewater microbial communities from Klosterneuburg, Austria.</title>
        <authorList>
            <person name="Wagner M."/>
        </authorList>
    </citation>
    <scope>NUCLEOTIDE SEQUENCE [LARGE SCALE GENOMIC DNA]</scope>
    <source>
        <strain evidence="2 3">Nm49</strain>
    </source>
</reference>
<dbReference type="Pfam" id="PF03646">
    <property type="entry name" value="FlaG"/>
    <property type="match status" value="1"/>
</dbReference>
<dbReference type="PANTHER" id="PTHR37166">
    <property type="entry name" value="PROTEIN FLAG"/>
    <property type="match status" value="1"/>
</dbReference>